<name>A0A1C3JUZ6_9GAMM</name>
<organism evidence="1 4">
    <name type="scientific">Marinomonas gallaica</name>
    <dbReference type="NCBI Taxonomy" id="1806667"/>
    <lineage>
        <taxon>Bacteria</taxon>
        <taxon>Pseudomonadati</taxon>
        <taxon>Pseudomonadota</taxon>
        <taxon>Gammaproteobacteria</taxon>
        <taxon>Oceanospirillales</taxon>
        <taxon>Oceanospirillaceae</taxon>
        <taxon>Marinomonas</taxon>
    </lineage>
</organism>
<dbReference type="EMBL" id="FLRB01000013">
    <property type="protein sequence ID" value="SBT22016.1"/>
    <property type="molecule type" value="Genomic_DNA"/>
</dbReference>
<dbReference type="Proteomes" id="UP000092840">
    <property type="component" value="Unassembled WGS sequence"/>
</dbReference>
<dbReference type="Proteomes" id="UP000092871">
    <property type="component" value="Unassembled WGS sequence"/>
</dbReference>
<dbReference type="EMBL" id="FLRA01000023">
    <property type="protein sequence ID" value="SBT19061.1"/>
    <property type="molecule type" value="Genomic_DNA"/>
</dbReference>
<evidence type="ECO:0000313" key="1">
    <source>
        <dbReference type="EMBL" id="SBT19061.1"/>
    </source>
</evidence>
<protein>
    <recommendedName>
        <fullName evidence="5">DUF1415 domain-containing protein</fullName>
    </recommendedName>
</protein>
<evidence type="ECO:0000313" key="2">
    <source>
        <dbReference type="EMBL" id="SBT22016.1"/>
    </source>
</evidence>
<accession>A0A1C3JUZ6</accession>
<proteinExistence type="predicted"/>
<reference evidence="1 4" key="2">
    <citation type="submission" date="2016-06" db="EMBL/GenBank/DDBJ databases">
        <authorList>
            <person name="Kjaerup R.B."/>
            <person name="Dalgaard T.S."/>
            <person name="Juul-Madsen H.R."/>
        </authorList>
    </citation>
    <scope>NUCLEOTIDE SEQUENCE [LARGE SCALE GENOMIC DNA]</scope>
    <source>
        <strain evidence="1 4">CECT 5115</strain>
    </source>
</reference>
<reference evidence="2 3" key="1">
    <citation type="submission" date="2016-06" db="EMBL/GenBank/DDBJ databases">
        <authorList>
            <person name="Rodrigo-Torres L."/>
            <person name="Arahal D.R."/>
        </authorList>
    </citation>
    <scope>NUCLEOTIDE SEQUENCE [LARGE SCALE GENOMIC DNA]</scope>
    <source>
        <strain evidence="2 3">CECT 5116</strain>
    </source>
</reference>
<dbReference type="RefSeq" id="WP_067038286.1">
    <property type="nucleotide sequence ID" value="NZ_FLRA01000023.1"/>
</dbReference>
<keyword evidence="3" id="KW-1185">Reference proteome</keyword>
<dbReference type="InterPro" id="IPR009858">
    <property type="entry name" value="DUF1415"/>
</dbReference>
<sequence>MHLSEELVIEQTQSWVRSFIVGMNVCPFAKREVDRGTVRYVVIRSRQPNVALAELMAEIDWLDQHPEAETTLMIFPSLFTDFLSYLDFVDDSEQLMFEQECEGVYQLATFHPKYCFAGAEDDDVSNYTNRSPYPMLHILREASLEKAIEFYGDTAEIPERNIKLMEETGREALAKLMQQCMVQS</sequence>
<evidence type="ECO:0000313" key="3">
    <source>
        <dbReference type="Proteomes" id="UP000092840"/>
    </source>
</evidence>
<dbReference type="OrthoDB" id="277390at2"/>
<dbReference type="AlphaFoldDB" id="A0A1C3JUZ6"/>
<gene>
    <name evidence="1" type="ORF">MGA5115_03222</name>
    <name evidence="2" type="ORF">MGA5116_02626</name>
</gene>
<evidence type="ECO:0008006" key="5">
    <source>
        <dbReference type="Google" id="ProtNLM"/>
    </source>
</evidence>
<evidence type="ECO:0000313" key="4">
    <source>
        <dbReference type="Proteomes" id="UP000092871"/>
    </source>
</evidence>
<dbReference type="Pfam" id="PF07209">
    <property type="entry name" value="DUF1415"/>
    <property type="match status" value="1"/>
</dbReference>